<evidence type="ECO:0000256" key="10">
    <source>
        <dbReference type="ARBA" id="ARBA00023004"/>
    </source>
</evidence>
<dbReference type="InterPro" id="IPR011577">
    <property type="entry name" value="Cyt_b561_bac/Ni-Hgenase"/>
</dbReference>
<evidence type="ECO:0000313" key="15">
    <source>
        <dbReference type="EMBL" id="SHK99494.1"/>
    </source>
</evidence>
<proteinExistence type="inferred from homology"/>
<gene>
    <name evidence="15" type="ORF">SAMN05444159_4725</name>
</gene>
<dbReference type="EMBL" id="LT670844">
    <property type="protein sequence ID" value="SHK99494.1"/>
    <property type="molecule type" value="Genomic_DNA"/>
</dbReference>
<keyword evidence="9 13" id="KW-1133">Transmembrane helix</keyword>
<keyword evidence="5" id="KW-0349">Heme</keyword>
<evidence type="ECO:0000256" key="2">
    <source>
        <dbReference type="ARBA" id="ARBA00004651"/>
    </source>
</evidence>
<dbReference type="InterPro" id="IPR016174">
    <property type="entry name" value="Di-haem_cyt_TM"/>
</dbReference>
<keyword evidence="10" id="KW-0408">Iron</keyword>
<keyword evidence="4" id="KW-1003">Cell membrane</keyword>
<evidence type="ECO:0000256" key="3">
    <source>
        <dbReference type="ARBA" id="ARBA00022448"/>
    </source>
</evidence>
<sequence length="180" mass="20029">MQTSLVSRFHPLLVILHWLVAVLIVAMLGIGFFKLEAMPNTDPDKIDILRIHMAVGMSILALMVIRFIVRTCTRKPADATTGYPALDRIAPVTHYAFYMLVLLMAGSGLATAILAGLNRSVFQGTGEPLPPSFDAYPSFVAHGYFALLLAGFVILHVVAALYHHFVRMDGLFRRMWFGRR</sequence>
<dbReference type="GO" id="GO:0022904">
    <property type="term" value="P:respiratory electron transport chain"/>
    <property type="evidence" value="ECO:0007669"/>
    <property type="project" value="InterPro"/>
</dbReference>
<evidence type="ECO:0000256" key="11">
    <source>
        <dbReference type="ARBA" id="ARBA00023136"/>
    </source>
</evidence>
<evidence type="ECO:0000259" key="14">
    <source>
        <dbReference type="Pfam" id="PF01292"/>
    </source>
</evidence>
<evidence type="ECO:0000256" key="6">
    <source>
        <dbReference type="ARBA" id="ARBA00022692"/>
    </source>
</evidence>
<dbReference type="GO" id="GO:0046872">
    <property type="term" value="F:metal ion binding"/>
    <property type="evidence" value="ECO:0007669"/>
    <property type="project" value="UniProtKB-KW"/>
</dbReference>
<dbReference type="Proteomes" id="UP000189935">
    <property type="component" value="Chromosome I"/>
</dbReference>
<feature type="transmembrane region" description="Helical" evidence="13">
    <location>
        <begin position="48"/>
        <end position="69"/>
    </location>
</feature>
<evidence type="ECO:0000256" key="8">
    <source>
        <dbReference type="ARBA" id="ARBA00022982"/>
    </source>
</evidence>
<feature type="transmembrane region" description="Helical" evidence="13">
    <location>
        <begin position="12"/>
        <end position="33"/>
    </location>
</feature>
<evidence type="ECO:0000256" key="12">
    <source>
        <dbReference type="ARBA" id="ARBA00037975"/>
    </source>
</evidence>
<keyword evidence="8" id="KW-0249">Electron transport</keyword>
<evidence type="ECO:0000256" key="5">
    <source>
        <dbReference type="ARBA" id="ARBA00022617"/>
    </source>
</evidence>
<name>A0A1M6X0P9_9BRAD</name>
<protein>
    <submittedName>
        <fullName evidence="15">Cytochrome b561</fullName>
    </submittedName>
</protein>
<keyword evidence="11 13" id="KW-0472">Membrane</keyword>
<dbReference type="RefSeq" id="WP_197688361.1">
    <property type="nucleotide sequence ID" value="NZ_LT670844.1"/>
</dbReference>
<dbReference type="GO" id="GO:0009055">
    <property type="term" value="F:electron transfer activity"/>
    <property type="evidence" value="ECO:0007669"/>
    <property type="project" value="InterPro"/>
</dbReference>
<keyword evidence="7" id="KW-0479">Metal-binding</keyword>
<evidence type="ECO:0000256" key="4">
    <source>
        <dbReference type="ARBA" id="ARBA00022475"/>
    </source>
</evidence>
<evidence type="ECO:0000313" key="16">
    <source>
        <dbReference type="Proteomes" id="UP000189935"/>
    </source>
</evidence>
<comment type="similarity">
    <text evidence="12">Belongs to the cytochrome b561 family.</text>
</comment>
<keyword evidence="3" id="KW-0813">Transport</keyword>
<feature type="transmembrane region" description="Helical" evidence="13">
    <location>
        <begin position="95"/>
        <end position="119"/>
    </location>
</feature>
<feature type="domain" description="Cytochrome b561 bacterial/Ni-hydrogenase" evidence="14">
    <location>
        <begin position="8"/>
        <end position="178"/>
    </location>
</feature>
<dbReference type="Gene3D" id="1.20.950.20">
    <property type="entry name" value="Transmembrane di-heme cytochromes, Chain C"/>
    <property type="match status" value="1"/>
</dbReference>
<keyword evidence="6 13" id="KW-0812">Transmembrane</keyword>
<feature type="transmembrane region" description="Helical" evidence="13">
    <location>
        <begin position="139"/>
        <end position="165"/>
    </location>
</feature>
<dbReference type="SUPFAM" id="SSF81342">
    <property type="entry name" value="Transmembrane di-heme cytochromes"/>
    <property type="match status" value="1"/>
</dbReference>
<reference evidence="15 16" key="1">
    <citation type="submission" date="2016-11" db="EMBL/GenBank/DDBJ databases">
        <authorList>
            <person name="Jaros S."/>
            <person name="Januszkiewicz K."/>
            <person name="Wedrychowicz H."/>
        </authorList>
    </citation>
    <scope>NUCLEOTIDE SEQUENCE [LARGE SCALE GENOMIC DNA]</scope>
    <source>
        <strain evidence="15 16">GAS499</strain>
    </source>
</reference>
<comment type="cofactor">
    <cofactor evidence="1">
        <name>heme b</name>
        <dbReference type="ChEBI" id="CHEBI:60344"/>
    </cofactor>
</comment>
<dbReference type="PANTHER" id="PTHR30529:SF1">
    <property type="entry name" value="CYTOCHROME B561 HOMOLOG 2"/>
    <property type="match status" value="1"/>
</dbReference>
<comment type="subcellular location">
    <subcellularLocation>
        <location evidence="2">Cell membrane</location>
        <topology evidence="2">Multi-pass membrane protein</topology>
    </subcellularLocation>
</comment>
<dbReference type="Pfam" id="PF01292">
    <property type="entry name" value="Ni_hydr_CYTB"/>
    <property type="match status" value="1"/>
</dbReference>
<dbReference type="PANTHER" id="PTHR30529">
    <property type="entry name" value="CYTOCHROME B561"/>
    <property type="match status" value="1"/>
</dbReference>
<evidence type="ECO:0000256" key="9">
    <source>
        <dbReference type="ARBA" id="ARBA00022989"/>
    </source>
</evidence>
<dbReference type="AlphaFoldDB" id="A0A1M6X0P9"/>
<organism evidence="15 16">
    <name type="scientific">Bradyrhizobium lablabi</name>
    <dbReference type="NCBI Taxonomy" id="722472"/>
    <lineage>
        <taxon>Bacteria</taxon>
        <taxon>Pseudomonadati</taxon>
        <taxon>Pseudomonadota</taxon>
        <taxon>Alphaproteobacteria</taxon>
        <taxon>Hyphomicrobiales</taxon>
        <taxon>Nitrobacteraceae</taxon>
        <taxon>Bradyrhizobium</taxon>
    </lineage>
</organism>
<dbReference type="InterPro" id="IPR052168">
    <property type="entry name" value="Cytochrome_b561_oxidase"/>
</dbReference>
<accession>A0A1M6X0P9</accession>
<dbReference type="GO" id="GO:0005886">
    <property type="term" value="C:plasma membrane"/>
    <property type="evidence" value="ECO:0007669"/>
    <property type="project" value="UniProtKB-SubCell"/>
</dbReference>
<evidence type="ECO:0000256" key="13">
    <source>
        <dbReference type="SAM" id="Phobius"/>
    </source>
</evidence>
<dbReference type="GO" id="GO:0020037">
    <property type="term" value="F:heme binding"/>
    <property type="evidence" value="ECO:0007669"/>
    <property type="project" value="TreeGrafter"/>
</dbReference>
<evidence type="ECO:0000256" key="7">
    <source>
        <dbReference type="ARBA" id="ARBA00022723"/>
    </source>
</evidence>
<evidence type="ECO:0000256" key="1">
    <source>
        <dbReference type="ARBA" id="ARBA00001970"/>
    </source>
</evidence>